<evidence type="ECO:0000256" key="1">
    <source>
        <dbReference type="SAM" id="Coils"/>
    </source>
</evidence>
<evidence type="ECO:0000313" key="3">
    <source>
        <dbReference type="EMBL" id="KAL3530175.1"/>
    </source>
</evidence>
<gene>
    <name evidence="3" type="ORF">ACH5RR_009497</name>
</gene>
<reference evidence="3 4" key="1">
    <citation type="submission" date="2024-11" db="EMBL/GenBank/DDBJ databases">
        <title>A near-complete genome assembly of Cinchona calisaya.</title>
        <authorList>
            <person name="Lian D.C."/>
            <person name="Zhao X.W."/>
            <person name="Wei L."/>
        </authorList>
    </citation>
    <scope>NUCLEOTIDE SEQUENCE [LARGE SCALE GENOMIC DNA]</scope>
    <source>
        <tissue evidence="3">Nenye</tissue>
    </source>
</reference>
<protein>
    <recommendedName>
        <fullName evidence="2">Late blight resistance protein R1A-like N-terminal domain-containing protein</fullName>
    </recommendedName>
</protein>
<dbReference type="InterPro" id="IPR021929">
    <property type="entry name" value="R1A-like_N"/>
</dbReference>
<accession>A0ABD3AHQ2</accession>
<dbReference type="Proteomes" id="UP001630127">
    <property type="component" value="Unassembled WGS sequence"/>
</dbReference>
<name>A0ABD3AHQ2_9GENT</name>
<keyword evidence="4" id="KW-1185">Reference proteome</keyword>
<organism evidence="3 4">
    <name type="scientific">Cinchona calisaya</name>
    <dbReference type="NCBI Taxonomy" id="153742"/>
    <lineage>
        <taxon>Eukaryota</taxon>
        <taxon>Viridiplantae</taxon>
        <taxon>Streptophyta</taxon>
        <taxon>Embryophyta</taxon>
        <taxon>Tracheophyta</taxon>
        <taxon>Spermatophyta</taxon>
        <taxon>Magnoliopsida</taxon>
        <taxon>eudicotyledons</taxon>
        <taxon>Gunneridae</taxon>
        <taxon>Pentapetalae</taxon>
        <taxon>asterids</taxon>
        <taxon>lamiids</taxon>
        <taxon>Gentianales</taxon>
        <taxon>Rubiaceae</taxon>
        <taxon>Cinchonoideae</taxon>
        <taxon>Cinchoneae</taxon>
        <taxon>Cinchona</taxon>
    </lineage>
</organism>
<keyword evidence="1" id="KW-0175">Coiled coil</keyword>
<evidence type="ECO:0000313" key="4">
    <source>
        <dbReference type="Proteomes" id="UP001630127"/>
    </source>
</evidence>
<dbReference type="Pfam" id="PF12061">
    <property type="entry name" value="NB-LRR"/>
    <property type="match status" value="1"/>
</dbReference>
<dbReference type="AlphaFoldDB" id="A0ABD3AHQ2"/>
<feature type="coiled-coil region" evidence="1">
    <location>
        <begin position="153"/>
        <end position="180"/>
    </location>
</feature>
<dbReference type="EMBL" id="JBJUIK010000004">
    <property type="protein sequence ID" value="KAL3530175.1"/>
    <property type="molecule type" value="Genomic_DNA"/>
</dbReference>
<comment type="caution">
    <text evidence="3">The sequence shown here is derived from an EMBL/GenBank/DDBJ whole genome shotgun (WGS) entry which is preliminary data.</text>
</comment>
<evidence type="ECO:0000259" key="2">
    <source>
        <dbReference type="Pfam" id="PF12061"/>
    </source>
</evidence>
<proteinExistence type="predicted"/>
<sequence>MASTALDSLLDELLKRPEDHALHCFSVIEFQQRIRCLRNLVRCAEMLGLESDDKESALGILLCRIKDAVDKFVQEVHEIDQYQAGFVNCNNGVDFLRQAKSFQLEIKQLSVVNLLDLSSKSRNINDELIMGFMDFLLENLVDVLEYCDHVYADQDLEELMESLEEKLTFLKNLIRLAIVRGIEDRELMDNLLTHARNVAVDAAHLSYLCWIDRYDERKINAMEFRIFELLERIHPIARPAV</sequence>
<feature type="domain" description="Late blight resistance protein R1A-like N-terminal" evidence="2">
    <location>
        <begin position="115"/>
        <end position="237"/>
    </location>
</feature>